<feature type="binding site" evidence="12">
    <location>
        <position position="23"/>
    </location>
    <ligand>
        <name>Zn(2+)</name>
        <dbReference type="ChEBI" id="CHEBI:29105"/>
        <label>1</label>
    </ligand>
</feature>
<dbReference type="GO" id="GO:0000049">
    <property type="term" value="F:tRNA binding"/>
    <property type="evidence" value="ECO:0007669"/>
    <property type="project" value="InterPro"/>
</dbReference>
<dbReference type="PANTHER" id="PTHR11807:SF12">
    <property type="entry name" value="CYTOPLASMIC TRNA 2-THIOLATION PROTEIN 1"/>
    <property type="match status" value="1"/>
</dbReference>
<dbReference type="STRING" id="1838285.SCAL_001351"/>
<feature type="binding site" evidence="12">
    <location>
        <position position="281"/>
    </location>
    <ligand>
        <name>Zn(2+)</name>
        <dbReference type="ChEBI" id="CHEBI:29105"/>
        <label>2</label>
    </ligand>
</feature>
<name>A0A1F2P885_9EURY</name>
<evidence type="ECO:0000256" key="6">
    <source>
        <dbReference type="ARBA" id="ARBA00022741"/>
    </source>
</evidence>
<dbReference type="Proteomes" id="UP000186940">
    <property type="component" value="Unassembled WGS sequence"/>
</dbReference>
<dbReference type="NCBIfam" id="TIGR00269">
    <property type="entry name" value="TIGR00269 family protein"/>
    <property type="match status" value="1"/>
</dbReference>
<dbReference type="GO" id="GO:0005524">
    <property type="term" value="F:ATP binding"/>
    <property type="evidence" value="ECO:0007669"/>
    <property type="project" value="UniProtKB-KW"/>
</dbReference>
<dbReference type="Gene3D" id="3.40.50.620">
    <property type="entry name" value="HUPs"/>
    <property type="match status" value="1"/>
</dbReference>
<evidence type="ECO:0000256" key="10">
    <source>
        <dbReference type="ARBA" id="ARBA00023004"/>
    </source>
</evidence>
<proteinExistence type="predicted"/>
<evidence type="ECO:0000259" key="14">
    <source>
        <dbReference type="Pfam" id="PF01171"/>
    </source>
</evidence>
<accession>A0A1F2P885</accession>
<keyword evidence="10" id="KW-0408">Iron</keyword>
<dbReference type="GO" id="GO:0016740">
    <property type="term" value="F:transferase activity"/>
    <property type="evidence" value="ECO:0007669"/>
    <property type="project" value="UniProtKB-KW"/>
</dbReference>
<evidence type="ECO:0000256" key="11">
    <source>
        <dbReference type="ARBA" id="ARBA00023014"/>
    </source>
</evidence>
<feature type="binding site" evidence="13">
    <location>
        <position position="168"/>
    </location>
    <ligand>
        <name>ATP</name>
        <dbReference type="ChEBI" id="CHEBI:30616"/>
    </ligand>
</feature>
<comment type="cofactor">
    <cofactor evidence="2">
        <name>[4Fe-4S] cluster</name>
        <dbReference type="ChEBI" id="CHEBI:49883"/>
    </cofactor>
</comment>
<evidence type="ECO:0000256" key="13">
    <source>
        <dbReference type="PIRSR" id="PIRSR004976-51"/>
    </source>
</evidence>
<dbReference type="InterPro" id="IPR054306">
    <property type="entry name" value="TtuA-like_LIM_N"/>
</dbReference>
<feature type="binding site" evidence="12">
    <location>
        <position position="290"/>
    </location>
    <ligand>
        <name>Zn(2+)</name>
        <dbReference type="ChEBI" id="CHEBI:29105"/>
        <label>2</label>
    </ligand>
</feature>
<gene>
    <name evidence="16" type="ORF">SCAL_001351</name>
</gene>
<feature type="binding site" evidence="13">
    <location>
        <position position="60"/>
    </location>
    <ligand>
        <name>ATP</name>
        <dbReference type="ChEBI" id="CHEBI:30616"/>
    </ligand>
</feature>
<keyword evidence="4" id="KW-0808">Transferase</keyword>
<feature type="binding site" evidence="13">
    <location>
        <position position="163"/>
    </location>
    <ligand>
        <name>ATP</name>
        <dbReference type="ChEBI" id="CHEBI:30616"/>
    </ligand>
</feature>
<evidence type="ECO:0000256" key="7">
    <source>
        <dbReference type="ARBA" id="ARBA00022833"/>
    </source>
</evidence>
<reference evidence="16" key="1">
    <citation type="submission" date="2016-05" db="EMBL/GenBank/DDBJ databases">
        <title>Microbial consortia oxidize butane by reversing methanogenesis.</title>
        <authorList>
            <person name="Laso-Perez R."/>
            <person name="Richter M."/>
            <person name="Wegener G."/>
            <person name="Musat F."/>
        </authorList>
    </citation>
    <scope>NUCLEOTIDE SEQUENCE [LARGE SCALE GENOMIC DNA]</scope>
    <source>
        <strain evidence="16">BOX2</strain>
    </source>
</reference>
<keyword evidence="7 12" id="KW-0862">Zinc</keyword>
<evidence type="ECO:0000256" key="3">
    <source>
        <dbReference type="ARBA" id="ARBA00022485"/>
    </source>
</evidence>
<feature type="binding site" evidence="13">
    <location>
        <begin position="54"/>
        <end position="56"/>
    </location>
    <ligand>
        <name>ATP</name>
        <dbReference type="ChEBI" id="CHEBI:30616"/>
    </ligand>
</feature>
<evidence type="ECO:0000313" key="17">
    <source>
        <dbReference type="Proteomes" id="UP000186940"/>
    </source>
</evidence>
<dbReference type="InterPro" id="IPR011063">
    <property type="entry name" value="TilS/TtcA_N"/>
</dbReference>
<feature type="binding site" evidence="12">
    <location>
        <position position="293"/>
    </location>
    <ligand>
        <name>Zn(2+)</name>
        <dbReference type="ChEBI" id="CHEBI:29105"/>
        <label>2</label>
    </ligand>
</feature>
<feature type="domain" description="tRNA(Ile)-lysidine/2-thiocytidine synthase N-terminal" evidence="14">
    <location>
        <begin position="50"/>
        <end position="213"/>
    </location>
</feature>
<comment type="cofactor">
    <cofactor evidence="1">
        <name>Mg(2+)</name>
        <dbReference type="ChEBI" id="CHEBI:18420"/>
    </cofactor>
</comment>
<keyword evidence="3" id="KW-0004">4Fe-4S</keyword>
<organism evidence="16 17">
    <name type="scientific">Candidatus Syntropharchaeum caldarium</name>
    <dbReference type="NCBI Taxonomy" id="1838285"/>
    <lineage>
        <taxon>Archaea</taxon>
        <taxon>Methanobacteriati</taxon>
        <taxon>Methanobacteriota</taxon>
        <taxon>Stenosarchaea group</taxon>
        <taxon>Methanomicrobia</taxon>
        <taxon>Methanosarcinales</taxon>
        <taxon>ANME-2 cluster</taxon>
        <taxon>Candidatus Syntropharchaeum</taxon>
    </lineage>
</organism>
<evidence type="ECO:0000256" key="9">
    <source>
        <dbReference type="ARBA" id="ARBA00022842"/>
    </source>
</evidence>
<dbReference type="InterPro" id="IPR014729">
    <property type="entry name" value="Rossmann-like_a/b/a_fold"/>
</dbReference>
<sequence>MRRCDKCNSDAIIYQRYSGMHLCESHFKEDLRRKIKKTIRKHRMIKSGDKIAVALSGGKDSFLLLKILHEIIAVRPDVELIVISVDEGIEGYRDEILSRALRFADEMGIQSRIGKFKDEFGVTMDEIVRQDFPEAPCSFCGVFRRAILNKLAKENGATKVATGHNLDDEAQSILMNYLKGDIDRLARLMPERSVDGLIPRIKPLREIPEREITLFGILEGFPTSVRKCPYADDAFRSDMREVLNILEDDHPGISYSLMRGFDKIRELLPASAVKIEQCETCGEPSSGRACKVCEFRGRVAVYGKD</sequence>
<dbReference type="SUPFAM" id="SSF52402">
    <property type="entry name" value="Adenine nucleotide alpha hydrolases-like"/>
    <property type="match status" value="1"/>
</dbReference>
<feature type="binding site" evidence="13">
    <location>
        <position position="85"/>
    </location>
    <ligand>
        <name>ATP</name>
        <dbReference type="ChEBI" id="CHEBI:30616"/>
    </ligand>
</feature>
<keyword evidence="17" id="KW-1185">Reference proteome</keyword>
<dbReference type="GO" id="GO:0051539">
    <property type="term" value="F:4 iron, 4 sulfur cluster binding"/>
    <property type="evidence" value="ECO:0007669"/>
    <property type="project" value="UniProtKB-KW"/>
</dbReference>
<feature type="binding site" evidence="12">
    <location>
        <position position="26"/>
    </location>
    <ligand>
        <name>Zn(2+)</name>
        <dbReference type="ChEBI" id="CHEBI:29105"/>
        <label>1</label>
    </ligand>
</feature>
<dbReference type="EMBL" id="LYOS01000004">
    <property type="protein sequence ID" value="OFV67433.1"/>
    <property type="molecule type" value="Genomic_DNA"/>
</dbReference>
<dbReference type="InterPro" id="IPR000541">
    <property type="entry name" value="Ncs6/Tuc1/Ctu1"/>
</dbReference>
<keyword evidence="9" id="KW-0460">Magnesium</keyword>
<evidence type="ECO:0000256" key="8">
    <source>
        <dbReference type="ARBA" id="ARBA00022840"/>
    </source>
</evidence>
<keyword evidence="6 13" id="KW-0547">Nucleotide-binding</keyword>
<dbReference type="AlphaFoldDB" id="A0A1F2P885"/>
<protein>
    <submittedName>
        <fullName evidence="16">N-type ATP pyrophosphatase superfamily / TilS and TtcA-like protein</fullName>
    </submittedName>
</protein>
<feature type="binding site" evidence="12">
    <location>
        <position position="4"/>
    </location>
    <ligand>
        <name>Zn(2+)</name>
        <dbReference type="ChEBI" id="CHEBI:29105"/>
        <label>1</label>
    </ligand>
</feature>
<dbReference type="PIRSF" id="PIRSF004976">
    <property type="entry name" value="ATPase_YdaO"/>
    <property type="match status" value="1"/>
</dbReference>
<evidence type="ECO:0000256" key="5">
    <source>
        <dbReference type="ARBA" id="ARBA00022723"/>
    </source>
</evidence>
<feature type="binding site" evidence="12">
    <location>
        <position position="7"/>
    </location>
    <ligand>
        <name>Zn(2+)</name>
        <dbReference type="ChEBI" id="CHEBI:29105"/>
        <label>1</label>
    </ligand>
</feature>
<keyword evidence="8 13" id="KW-0067">ATP-binding</keyword>
<evidence type="ECO:0000259" key="15">
    <source>
        <dbReference type="Pfam" id="PF22082"/>
    </source>
</evidence>
<dbReference type="InterPro" id="IPR035107">
    <property type="entry name" value="tRNA_thiolation_TtcA_Ctu1"/>
</dbReference>
<keyword evidence="11" id="KW-0411">Iron-sulfur</keyword>
<dbReference type="FunFam" id="3.40.50.620:FF:000174">
    <property type="entry name" value="ATPase, PP-loop superfamily"/>
    <property type="match status" value="1"/>
</dbReference>
<dbReference type="PANTHER" id="PTHR11807">
    <property type="entry name" value="ATPASES OF THE PP SUPERFAMILY-RELATED"/>
    <property type="match status" value="1"/>
</dbReference>
<dbReference type="Pfam" id="PF22082">
    <property type="entry name" value="TtuA_LIM_N"/>
    <property type="match status" value="1"/>
</dbReference>
<dbReference type="GO" id="GO:0002144">
    <property type="term" value="C:cytosolic tRNA wobble base thiouridylase complex"/>
    <property type="evidence" value="ECO:0007669"/>
    <property type="project" value="TreeGrafter"/>
</dbReference>
<dbReference type="GO" id="GO:0002143">
    <property type="term" value="P:tRNA wobble position uridine thiolation"/>
    <property type="evidence" value="ECO:0007669"/>
    <property type="project" value="TreeGrafter"/>
</dbReference>
<evidence type="ECO:0000256" key="2">
    <source>
        <dbReference type="ARBA" id="ARBA00001966"/>
    </source>
</evidence>
<evidence type="ECO:0000313" key="16">
    <source>
        <dbReference type="EMBL" id="OFV67433.1"/>
    </source>
</evidence>
<dbReference type="Pfam" id="PF01171">
    <property type="entry name" value="ATP_bind_3"/>
    <property type="match status" value="1"/>
</dbReference>
<evidence type="ECO:0000256" key="12">
    <source>
        <dbReference type="PIRSR" id="PIRSR004976-50"/>
    </source>
</evidence>
<dbReference type="CDD" id="cd01713">
    <property type="entry name" value="CTU1-like"/>
    <property type="match status" value="1"/>
</dbReference>
<evidence type="ECO:0000256" key="1">
    <source>
        <dbReference type="ARBA" id="ARBA00001946"/>
    </source>
</evidence>
<keyword evidence="5 12" id="KW-0479">Metal-binding</keyword>
<feature type="binding site" evidence="12">
    <location>
        <position position="278"/>
    </location>
    <ligand>
        <name>Zn(2+)</name>
        <dbReference type="ChEBI" id="CHEBI:29105"/>
        <label>2</label>
    </ligand>
</feature>
<dbReference type="GO" id="GO:0046872">
    <property type="term" value="F:metal ion binding"/>
    <property type="evidence" value="ECO:0007669"/>
    <property type="project" value="UniProtKB-KW"/>
</dbReference>
<dbReference type="InterPro" id="IPR056369">
    <property type="entry name" value="CTU1-like_ATP-bd"/>
</dbReference>
<evidence type="ECO:0000256" key="4">
    <source>
        <dbReference type="ARBA" id="ARBA00022679"/>
    </source>
</evidence>
<feature type="domain" description="2-thiouridine synthetase TtuA-like N-terminal LIM" evidence="15">
    <location>
        <begin position="3"/>
        <end position="27"/>
    </location>
</feature>
<dbReference type="PATRIC" id="fig|1838285.3.peg.1372"/>
<comment type="caution">
    <text evidence="16">The sequence shown here is derived from an EMBL/GenBank/DDBJ whole genome shotgun (WGS) entry which is preliminary data.</text>
</comment>